<gene>
    <name evidence="2" type="ORF">H8695_03755</name>
</gene>
<dbReference type="InterPro" id="IPR010982">
    <property type="entry name" value="Lambda_DNA-bd_dom_sf"/>
</dbReference>
<evidence type="ECO:0000313" key="3">
    <source>
        <dbReference type="Proteomes" id="UP000620366"/>
    </source>
</evidence>
<dbReference type="SMART" id="SM00530">
    <property type="entry name" value="HTH_XRE"/>
    <property type="match status" value="1"/>
</dbReference>
<keyword evidence="3" id="KW-1185">Reference proteome</keyword>
<name>A0A926HUC6_9FIRM</name>
<dbReference type="RefSeq" id="WP_249299549.1">
    <property type="nucleotide sequence ID" value="NZ_JACRSP010000002.1"/>
</dbReference>
<dbReference type="EMBL" id="JACRSP010000002">
    <property type="protein sequence ID" value="MBC8535805.1"/>
    <property type="molecule type" value="Genomic_DNA"/>
</dbReference>
<dbReference type="Gene3D" id="2.10.109.10">
    <property type="entry name" value="Umud Fragment, subunit A"/>
    <property type="match status" value="1"/>
</dbReference>
<accession>A0A926HUC6</accession>
<feature type="domain" description="HTH cro/C1-type" evidence="1">
    <location>
        <begin position="1"/>
        <end position="56"/>
    </location>
</feature>
<dbReference type="InterPro" id="IPR036286">
    <property type="entry name" value="LexA/Signal_pep-like_sf"/>
</dbReference>
<comment type="caution">
    <text evidence="2">The sequence shown here is derived from an EMBL/GenBank/DDBJ whole genome shotgun (WGS) entry which is preliminary data.</text>
</comment>
<dbReference type="Pfam" id="PF00717">
    <property type="entry name" value="Peptidase_S24"/>
    <property type="match status" value="1"/>
</dbReference>
<dbReference type="Gene3D" id="1.10.260.40">
    <property type="entry name" value="lambda repressor-like DNA-binding domains"/>
    <property type="match status" value="1"/>
</dbReference>
<dbReference type="GO" id="GO:0003677">
    <property type="term" value="F:DNA binding"/>
    <property type="evidence" value="ECO:0007669"/>
    <property type="project" value="InterPro"/>
</dbReference>
<dbReference type="Proteomes" id="UP000620366">
    <property type="component" value="Unassembled WGS sequence"/>
</dbReference>
<dbReference type="InterPro" id="IPR015927">
    <property type="entry name" value="Peptidase_S24_S26A/B/C"/>
</dbReference>
<evidence type="ECO:0000259" key="1">
    <source>
        <dbReference type="PROSITE" id="PS50943"/>
    </source>
</evidence>
<proteinExistence type="predicted"/>
<protein>
    <submittedName>
        <fullName evidence="2">Helix-turn-helix domain-containing protein</fullName>
    </submittedName>
</protein>
<dbReference type="Pfam" id="PF01381">
    <property type="entry name" value="HTH_3"/>
    <property type="match status" value="1"/>
</dbReference>
<dbReference type="AlphaFoldDB" id="A0A926HUC6"/>
<dbReference type="CDD" id="cd00093">
    <property type="entry name" value="HTH_XRE"/>
    <property type="match status" value="1"/>
</dbReference>
<reference evidence="2" key="1">
    <citation type="submission" date="2020-08" db="EMBL/GenBank/DDBJ databases">
        <title>Genome public.</title>
        <authorList>
            <person name="Liu C."/>
            <person name="Sun Q."/>
        </authorList>
    </citation>
    <scope>NUCLEOTIDE SEQUENCE</scope>
    <source>
        <strain evidence="2">BX7</strain>
    </source>
</reference>
<sequence>MVYLKRKHHLTTAELSAISGVPVGTLNKLLCGAIRNPATRTLTNLANALGVTVRYLIDDTIDTVCEQVVVSRGVGTVAVSADEVQLLRRIRALSESGKRSLELLLDGYDFCRGTQRSEEKRQLFCYIPVANGHSGIYVDAVCVDLYEIERNAATAQADFLIKLVSQDLEPLYPKGTLLAVKEGELTNGQLGVFLLQREGYVGRYQRKGRSVRIVSLNGKRKITVGEDDEFRVVGRVLGAARNCTWIGHSSSIVL</sequence>
<organism evidence="2 3">
    <name type="scientific">Feifania hominis</name>
    <dbReference type="NCBI Taxonomy" id="2763660"/>
    <lineage>
        <taxon>Bacteria</taxon>
        <taxon>Bacillati</taxon>
        <taxon>Bacillota</taxon>
        <taxon>Clostridia</taxon>
        <taxon>Eubacteriales</taxon>
        <taxon>Feifaniaceae</taxon>
        <taxon>Feifania</taxon>
    </lineage>
</organism>
<evidence type="ECO:0000313" key="2">
    <source>
        <dbReference type="EMBL" id="MBC8535805.1"/>
    </source>
</evidence>
<dbReference type="PROSITE" id="PS50943">
    <property type="entry name" value="HTH_CROC1"/>
    <property type="match status" value="1"/>
</dbReference>
<dbReference type="InterPro" id="IPR001387">
    <property type="entry name" value="Cro/C1-type_HTH"/>
</dbReference>
<dbReference type="SUPFAM" id="SSF47413">
    <property type="entry name" value="lambda repressor-like DNA-binding domains"/>
    <property type="match status" value="1"/>
</dbReference>
<dbReference type="SUPFAM" id="SSF51306">
    <property type="entry name" value="LexA/Signal peptidase"/>
    <property type="match status" value="1"/>
</dbReference>